<evidence type="ECO:0000313" key="2">
    <source>
        <dbReference type="EMBL" id="KZX15418.1"/>
    </source>
</evidence>
<dbReference type="GO" id="GO:0005524">
    <property type="term" value="F:ATP binding"/>
    <property type="evidence" value="ECO:0007669"/>
    <property type="project" value="InterPro"/>
</dbReference>
<dbReference type="STRING" id="49547.MBCUR_02640"/>
<protein>
    <submittedName>
        <fullName evidence="2">Archaeal ATPase</fullName>
    </submittedName>
</protein>
<dbReference type="AlphaFoldDB" id="A0A166DBP7"/>
<dbReference type="PANTHER" id="PTHR34301">
    <property type="entry name" value="DNA-BINDING PROTEIN-RELATED"/>
    <property type="match status" value="1"/>
</dbReference>
<dbReference type="InterPro" id="IPR011579">
    <property type="entry name" value="ATPase_dom"/>
</dbReference>
<dbReference type="InterPro" id="IPR036390">
    <property type="entry name" value="WH_DNA-bd_sf"/>
</dbReference>
<dbReference type="InterPro" id="IPR027417">
    <property type="entry name" value="P-loop_NTPase"/>
</dbReference>
<dbReference type="EMBL" id="LWMV01000038">
    <property type="protein sequence ID" value="KZX15418.1"/>
    <property type="molecule type" value="Genomic_DNA"/>
</dbReference>
<gene>
    <name evidence="2" type="ORF">MBCUR_02640</name>
</gene>
<dbReference type="PANTHER" id="PTHR34301:SF8">
    <property type="entry name" value="ATPASE DOMAIN-CONTAINING PROTEIN"/>
    <property type="match status" value="1"/>
</dbReference>
<dbReference type="SUPFAM" id="SSF52540">
    <property type="entry name" value="P-loop containing nucleoside triphosphate hydrolases"/>
    <property type="match status" value="1"/>
</dbReference>
<dbReference type="PATRIC" id="fig|49547.3.peg.281"/>
<keyword evidence="3" id="KW-1185">Reference proteome</keyword>
<feature type="domain" description="ATPase" evidence="1">
    <location>
        <begin position="11"/>
        <end position="276"/>
    </location>
</feature>
<name>A0A166DBP7_9EURY</name>
<dbReference type="Gene3D" id="3.40.50.300">
    <property type="entry name" value="P-loop containing nucleotide triphosphate hydrolases"/>
    <property type="match status" value="1"/>
</dbReference>
<evidence type="ECO:0000259" key="1">
    <source>
        <dbReference type="Pfam" id="PF01637"/>
    </source>
</evidence>
<dbReference type="SUPFAM" id="SSF46785">
    <property type="entry name" value="Winged helix' DNA-binding domain"/>
    <property type="match status" value="1"/>
</dbReference>
<dbReference type="Pfam" id="PF01637">
    <property type="entry name" value="ATPase_2"/>
    <property type="match status" value="1"/>
</dbReference>
<reference evidence="2 3" key="1">
    <citation type="submission" date="2016-04" db="EMBL/GenBank/DDBJ databases">
        <title>Genome sequence of Methanobrevibacter curvatus DSM 11111.</title>
        <authorList>
            <person name="Poehlein A."/>
            <person name="Seedorf H."/>
            <person name="Daniel R."/>
        </authorList>
    </citation>
    <scope>NUCLEOTIDE SEQUENCE [LARGE SCALE GENOMIC DNA]</scope>
    <source>
        <strain evidence="2 3">DSM 11111</strain>
    </source>
</reference>
<dbReference type="Proteomes" id="UP000077245">
    <property type="component" value="Unassembled WGS sequence"/>
</dbReference>
<evidence type="ECO:0000313" key="3">
    <source>
        <dbReference type="Proteomes" id="UP000077245"/>
    </source>
</evidence>
<accession>A0A166DBP7</accession>
<organism evidence="2 3">
    <name type="scientific">Methanobrevibacter curvatus</name>
    <dbReference type="NCBI Taxonomy" id="49547"/>
    <lineage>
        <taxon>Archaea</taxon>
        <taxon>Methanobacteriati</taxon>
        <taxon>Methanobacteriota</taxon>
        <taxon>Methanomada group</taxon>
        <taxon>Methanobacteria</taxon>
        <taxon>Methanobacteriales</taxon>
        <taxon>Methanobacteriaceae</taxon>
        <taxon>Methanobrevibacter</taxon>
    </lineage>
</organism>
<proteinExistence type="predicted"/>
<comment type="caution">
    <text evidence="2">The sequence shown here is derived from an EMBL/GenBank/DDBJ whole genome shotgun (WGS) entry which is preliminary data.</text>
</comment>
<sequence>MNVPNNIDKYFYNREKELIQLKTFISSLNENVSNQILLTGFRGIGKSFFLEKFITTLPDNILSVYIDISVFYGLSQGKLSELEVMKGLLEEMNNTIKNHDHGLKKIHKNVSSLISKLKNQDYDFRDAGSILSIPIPEINDNYEKLSRFALEFPQKIVDSSKGKIKGFVIIIDEFQFLGELKSPDAFFWLIRSFTQKQDNVSYIFTGSTSTTSEMVEKINGINGAFGSRMIQINLEPFSKNTTKNYIKEKISDIKFTDKGFERFYKCTRGYPAYINSFCNTTSPNKIYNEEDIINEFYNKIDQIAIRWITIWSSLSKQEKNIVTTLIDNESLKWNELVEKVPYSDSTVSMVLKKLKNKGIVSHFNALYSVDDYMLASWLKHRKHQDSYYPL</sequence>
<dbReference type="RefSeq" id="WP_067089245.1">
    <property type="nucleotide sequence ID" value="NZ_LWMV01000038.1"/>
</dbReference>